<dbReference type="PANTHER" id="PTHR38816:SF1">
    <property type="entry name" value="EXOSOME SUBUNIT"/>
    <property type="match status" value="1"/>
</dbReference>
<dbReference type="InterPro" id="IPR022803">
    <property type="entry name" value="Ribosomal_uL5_dom_sf"/>
</dbReference>
<sequence length="154" mass="17760">MKNMAKLQAHHIRVSTFGHATEDPEKVLEAMGTFFPEDIPSEDIEFEIIETEGYFGNPIKVINAEVKRSRSVKKMLEHIKNLLSEEDKEYLLENLEEKVDEAGTFFIRFSKQRAYLGEAVIGEGEDVIQVKIKVKAFPMRKETVVKSIKEWLSE</sequence>
<keyword evidence="2" id="KW-1185">Reference proteome</keyword>
<dbReference type="Proteomes" id="UP000009079">
    <property type="component" value="Chromosome"/>
</dbReference>
<dbReference type="InterPro" id="IPR002739">
    <property type="entry name" value="PAB1135-like"/>
</dbReference>
<name>C6A3P9_THESM</name>
<dbReference type="STRING" id="604354.TSIB_1190"/>
<dbReference type="SUPFAM" id="SSF55282">
    <property type="entry name" value="RL5-like"/>
    <property type="match status" value="1"/>
</dbReference>
<dbReference type="NCBIfam" id="NF011142">
    <property type="entry name" value="PRK14555.1-3"/>
    <property type="match status" value="1"/>
</dbReference>
<evidence type="ECO:0000313" key="1">
    <source>
        <dbReference type="EMBL" id="ACS90244.1"/>
    </source>
</evidence>
<protein>
    <submittedName>
        <fullName evidence="1">Predicted exosome subunit, DUF54 family</fullName>
    </submittedName>
</protein>
<dbReference type="EMBL" id="CP001463">
    <property type="protein sequence ID" value="ACS90244.1"/>
    <property type="molecule type" value="Genomic_DNA"/>
</dbReference>
<dbReference type="PANTHER" id="PTHR38816">
    <property type="entry name" value="EXOSOME SUBUNIT, DUF54 FAMILY-RELATED"/>
    <property type="match status" value="1"/>
</dbReference>
<dbReference type="AlphaFoldDB" id="C6A3P9"/>
<proteinExistence type="predicted"/>
<dbReference type="Pfam" id="PF01877">
    <property type="entry name" value="RNA_binding"/>
    <property type="match status" value="1"/>
</dbReference>
<accession>C6A3P9</accession>
<dbReference type="Gene3D" id="3.30.1440.10">
    <property type="match status" value="1"/>
</dbReference>
<dbReference type="KEGG" id="tsi:TSIB_1190"/>
<evidence type="ECO:0000313" key="2">
    <source>
        <dbReference type="Proteomes" id="UP000009079"/>
    </source>
</evidence>
<reference evidence="1 2" key="1">
    <citation type="journal article" date="2009" name="Appl. Environ. Microbiol.">
        <title>Metabolic versatility and indigenous origin of the archaeon Thermococcus sibiricus, isolated from a siberian oil reservoir, as revealed by genome analysis.</title>
        <authorList>
            <person name="Mardanov A.V."/>
            <person name="Ravin N.V."/>
            <person name="Svetlitchnyi V.A."/>
            <person name="Beletsky A.V."/>
            <person name="Miroshnichenko M.L."/>
            <person name="Bonch-Osmolovskaya E.A."/>
            <person name="Skryabin K.G."/>
        </authorList>
    </citation>
    <scope>NUCLEOTIDE SEQUENCE [LARGE SCALE GENOMIC DNA]</scope>
    <source>
        <strain evidence="2">DSM 12597 / MM 739</strain>
    </source>
</reference>
<gene>
    <name evidence="1" type="ordered locus">TSIB_1190</name>
</gene>
<dbReference type="HOGENOM" id="CLU_131306_0_0_2"/>
<organism evidence="1 2">
    <name type="scientific">Thermococcus sibiricus (strain DSM 12597 / MM 739)</name>
    <dbReference type="NCBI Taxonomy" id="604354"/>
    <lineage>
        <taxon>Archaea</taxon>
        <taxon>Methanobacteriati</taxon>
        <taxon>Methanobacteriota</taxon>
        <taxon>Thermococci</taxon>
        <taxon>Thermococcales</taxon>
        <taxon>Thermococcaceae</taxon>
        <taxon>Thermococcus</taxon>
    </lineage>
</organism>
<dbReference type="eggNOG" id="arCOG01042">
    <property type="taxonomic scope" value="Archaea"/>
</dbReference>